<dbReference type="Proteomes" id="UP000193922">
    <property type="component" value="Unassembled WGS sequence"/>
</dbReference>
<evidence type="ECO:0000256" key="4">
    <source>
        <dbReference type="PIRSR" id="PIRSR600898-1"/>
    </source>
</evidence>
<dbReference type="Gene3D" id="1.20.58.480">
    <property type="match status" value="1"/>
</dbReference>
<keyword evidence="6" id="KW-1185">Reference proteome</keyword>
<evidence type="ECO:0000313" key="6">
    <source>
        <dbReference type="Proteomes" id="UP000193922"/>
    </source>
</evidence>
<sequence length="399" mass="45900">MPLKLEDYDISSTNGFLPTQAPLARLPDPYYEPWERIVDKFNQHMLAGRIRPLVDKMPVLDTGKLATMAEYQRAFTLLSFLAHAYVRGYNSAKTEGVSQTLPESISVPWVSVANILEMNPVICLASLCHWNWQHLDYMAKDMMDISNLGTQFTFTGSTDESWFYLIPTAIEAKGARGINAILHGIEGVRNNDIQQVTWALHDMSQSLQEMIAILQRMYERCDPHVFYWNFRKYMSGWNDADEFPHGLKYEDANDGQFFKFSGGSAAQTPLMQAFDVALGTRHYPTWRARLAELEAEPQPPPANSYLLSTRDYMPAGHRRFLEDLAAICMIREFWLLRTRMAIGRIALRQEYNQCVELMRGFRDKHIMIVSRYASAKGTGGTNAIQFLRQIRTETNQHRY</sequence>
<proteinExistence type="inferred from homology"/>
<dbReference type="GO" id="GO:0034354">
    <property type="term" value="P:'de novo' NAD+ biosynthetic process from L-tryptophan"/>
    <property type="evidence" value="ECO:0007669"/>
    <property type="project" value="TreeGrafter"/>
</dbReference>
<evidence type="ECO:0000313" key="5">
    <source>
        <dbReference type="EMBL" id="ORX71194.1"/>
    </source>
</evidence>
<dbReference type="GO" id="GO:0020037">
    <property type="term" value="F:heme binding"/>
    <property type="evidence" value="ECO:0007669"/>
    <property type="project" value="InterPro"/>
</dbReference>
<organism evidence="5 6">
    <name type="scientific">Linderina pennispora</name>
    <dbReference type="NCBI Taxonomy" id="61395"/>
    <lineage>
        <taxon>Eukaryota</taxon>
        <taxon>Fungi</taxon>
        <taxon>Fungi incertae sedis</taxon>
        <taxon>Zoopagomycota</taxon>
        <taxon>Kickxellomycotina</taxon>
        <taxon>Kickxellomycetes</taxon>
        <taxon>Kickxellales</taxon>
        <taxon>Kickxellaceae</taxon>
        <taxon>Linderina</taxon>
    </lineage>
</organism>
<evidence type="ECO:0000256" key="2">
    <source>
        <dbReference type="ARBA" id="ARBA00022723"/>
    </source>
</evidence>
<dbReference type="Pfam" id="PF01231">
    <property type="entry name" value="IDO"/>
    <property type="match status" value="1"/>
</dbReference>
<dbReference type="RefSeq" id="XP_040744709.1">
    <property type="nucleotide sequence ID" value="XM_040889187.1"/>
</dbReference>
<dbReference type="STRING" id="61395.A0A1Y1WDF9"/>
<evidence type="ECO:0000256" key="1">
    <source>
        <dbReference type="ARBA" id="ARBA00007119"/>
    </source>
</evidence>
<accession>A0A1Y1WDF9</accession>
<protein>
    <submittedName>
        <fullName evidence="5">Indoleamine 2,3-dioxygenase</fullName>
    </submittedName>
</protein>
<comment type="similarity">
    <text evidence="1">Belongs to the indoleamine 2,3-dioxygenase family.</text>
</comment>
<dbReference type="InterPro" id="IPR000898">
    <property type="entry name" value="Indolamine_dOase"/>
</dbReference>
<evidence type="ECO:0000256" key="3">
    <source>
        <dbReference type="ARBA" id="ARBA00023004"/>
    </source>
</evidence>
<comment type="caution">
    <text evidence="5">The sequence shown here is derived from an EMBL/GenBank/DDBJ whole genome shotgun (WGS) entry which is preliminary data.</text>
</comment>
<keyword evidence="4" id="KW-0349">Heme</keyword>
<dbReference type="PANTHER" id="PTHR28657">
    <property type="entry name" value="INDOLEAMINE 2,3-DIOXYGENASE"/>
    <property type="match status" value="1"/>
</dbReference>
<reference evidence="5 6" key="1">
    <citation type="submission" date="2016-07" db="EMBL/GenBank/DDBJ databases">
        <title>Pervasive Adenine N6-methylation of Active Genes in Fungi.</title>
        <authorList>
            <consortium name="DOE Joint Genome Institute"/>
            <person name="Mondo S.J."/>
            <person name="Dannebaum R.O."/>
            <person name="Kuo R.C."/>
            <person name="Labutti K."/>
            <person name="Haridas S."/>
            <person name="Kuo A."/>
            <person name="Salamov A."/>
            <person name="Ahrendt S.R."/>
            <person name="Lipzen A."/>
            <person name="Sullivan W."/>
            <person name="Andreopoulos W.B."/>
            <person name="Clum A."/>
            <person name="Lindquist E."/>
            <person name="Daum C."/>
            <person name="Ramamoorthy G.K."/>
            <person name="Gryganskyi A."/>
            <person name="Culley D."/>
            <person name="Magnuson J.K."/>
            <person name="James T.Y."/>
            <person name="O'Malley M.A."/>
            <person name="Stajich J.E."/>
            <person name="Spatafora J.W."/>
            <person name="Visel A."/>
            <person name="Grigoriev I.V."/>
        </authorList>
    </citation>
    <scope>NUCLEOTIDE SEQUENCE [LARGE SCALE GENOMIC DNA]</scope>
    <source>
        <strain evidence="5 6">ATCC 12442</strain>
    </source>
</reference>
<feature type="binding site" description="proximal binding residue" evidence="4">
    <location>
        <position position="365"/>
    </location>
    <ligand>
        <name>heme b</name>
        <dbReference type="ChEBI" id="CHEBI:60344"/>
    </ligand>
    <ligandPart>
        <name>Fe</name>
        <dbReference type="ChEBI" id="CHEBI:18248"/>
    </ligandPart>
</feature>
<dbReference type="EMBL" id="MCFD01000004">
    <property type="protein sequence ID" value="ORX71194.1"/>
    <property type="molecule type" value="Genomic_DNA"/>
</dbReference>
<dbReference type="GO" id="GO:0019441">
    <property type="term" value="P:L-tryptophan catabolic process to kynurenine"/>
    <property type="evidence" value="ECO:0007669"/>
    <property type="project" value="InterPro"/>
</dbReference>
<dbReference type="OrthoDB" id="540174at2759"/>
<keyword evidence="2 4" id="KW-0479">Metal-binding</keyword>
<keyword evidence="5" id="KW-0223">Dioxygenase</keyword>
<name>A0A1Y1WDF9_9FUNG</name>
<dbReference type="GO" id="GO:0005737">
    <property type="term" value="C:cytoplasm"/>
    <property type="evidence" value="ECO:0007669"/>
    <property type="project" value="TreeGrafter"/>
</dbReference>
<dbReference type="GO" id="GO:0033754">
    <property type="term" value="F:indoleamine 2,3-dioxygenase activity"/>
    <property type="evidence" value="ECO:0007669"/>
    <property type="project" value="TreeGrafter"/>
</dbReference>
<dbReference type="SUPFAM" id="SSF140959">
    <property type="entry name" value="Indolic compounds 2,3-dioxygenase-like"/>
    <property type="match status" value="1"/>
</dbReference>
<gene>
    <name evidence="5" type="ORF">DL89DRAFT_274428</name>
</gene>
<dbReference type="GeneID" id="63805835"/>
<dbReference type="AlphaFoldDB" id="A0A1Y1WDF9"/>
<dbReference type="PANTHER" id="PTHR28657:SF5">
    <property type="entry name" value="INDOLEAMINE 2,3-DIOXYGENASE"/>
    <property type="match status" value="1"/>
</dbReference>
<keyword evidence="5" id="KW-0560">Oxidoreductase</keyword>
<keyword evidence="3 4" id="KW-0408">Iron</keyword>
<dbReference type="InterPro" id="IPR037217">
    <property type="entry name" value="Trp/Indoleamine_2_3_dOase-like"/>
</dbReference>
<dbReference type="GO" id="GO:0046872">
    <property type="term" value="F:metal ion binding"/>
    <property type="evidence" value="ECO:0007669"/>
    <property type="project" value="UniProtKB-KW"/>
</dbReference>